<feature type="domain" description="Alpha-amylase C-terminal beta-sheet" evidence="10">
    <location>
        <begin position="1183"/>
        <end position="1241"/>
    </location>
</feature>
<feature type="coiled-coil region" evidence="7">
    <location>
        <begin position="657"/>
        <end position="692"/>
    </location>
</feature>
<dbReference type="InterPro" id="IPR017853">
    <property type="entry name" value="GH"/>
</dbReference>
<dbReference type="EMBL" id="FO082277">
    <property type="protein sequence ID" value="CCO15088.1"/>
    <property type="molecule type" value="Genomic_DNA"/>
</dbReference>
<dbReference type="Gene3D" id="1.10.101.10">
    <property type="entry name" value="PGBD-like superfamily/PGBD"/>
    <property type="match status" value="1"/>
</dbReference>
<evidence type="ECO:0000259" key="9">
    <source>
        <dbReference type="SMART" id="SM00642"/>
    </source>
</evidence>
<dbReference type="AlphaFoldDB" id="K8F0M6"/>
<dbReference type="Pfam" id="PF01471">
    <property type="entry name" value="PG_binding_1"/>
    <property type="match status" value="1"/>
</dbReference>
<proteinExistence type="inferred from homology"/>
<evidence type="ECO:0000256" key="7">
    <source>
        <dbReference type="SAM" id="Coils"/>
    </source>
</evidence>
<keyword evidence="12" id="KW-1185">Reference proteome</keyword>
<reference evidence="11 12" key="1">
    <citation type="submission" date="2011-10" db="EMBL/GenBank/DDBJ databases">
        <authorList>
            <person name="Genoscope - CEA"/>
        </authorList>
    </citation>
    <scope>NUCLEOTIDE SEQUENCE [LARGE SCALE GENOMIC DNA]</scope>
    <source>
        <strain evidence="11 12">RCC 1105</strain>
    </source>
</reference>
<gene>
    <name evidence="11" type="ORF">Bathy02g03490</name>
</gene>
<accession>K8F0M6</accession>
<dbReference type="SUPFAM" id="SSF51445">
    <property type="entry name" value="(Trans)glycosidases"/>
    <property type="match status" value="1"/>
</dbReference>
<dbReference type="SMART" id="SM00810">
    <property type="entry name" value="Alpha-amyl_C2"/>
    <property type="match status" value="1"/>
</dbReference>
<feature type="region of interest" description="Disordered" evidence="8">
    <location>
        <begin position="392"/>
        <end position="478"/>
    </location>
</feature>
<evidence type="ECO:0000256" key="6">
    <source>
        <dbReference type="ARBA" id="ARBA00030238"/>
    </source>
</evidence>
<dbReference type="STRING" id="41875.K8F0M6"/>
<dbReference type="SUPFAM" id="SSF51011">
    <property type="entry name" value="Glycosyl hydrolase domain"/>
    <property type="match status" value="1"/>
</dbReference>
<feature type="region of interest" description="Disordered" evidence="8">
    <location>
        <begin position="233"/>
        <end position="363"/>
    </location>
</feature>
<dbReference type="InterPro" id="IPR013780">
    <property type="entry name" value="Glyco_hydro_b"/>
</dbReference>
<evidence type="ECO:0000256" key="4">
    <source>
        <dbReference type="ARBA" id="ARBA00022801"/>
    </source>
</evidence>
<dbReference type="EC" id="3.2.1.1" evidence="3"/>
<protein>
    <recommendedName>
        <fullName evidence="3">alpha-amylase</fullName>
        <ecNumber evidence="3">3.2.1.1</ecNumber>
    </recommendedName>
    <alternativeName>
        <fullName evidence="6">1,4-alpha-D-glucan glucanohydrolase</fullName>
    </alternativeName>
</protein>
<dbReference type="SMART" id="SM00642">
    <property type="entry name" value="Aamy"/>
    <property type="match status" value="1"/>
</dbReference>
<keyword evidence="4" id="KW-0378">Hydrolase</keyword>
<dbReference type="Proteomes" id="UP000198341">
    <property type="component" value="Chromosome 2"/>
</dbReference>
<evidence type="ECO:0000256" key="8">
    <source>
        <dbReference type="SAM" id="MobiDB-lite"/>
    </source>
</evidence>
<evidence type="ECO:0000256" key="3">
    <source>
        <dbReference type="ARBA" id="ARBA00012595"/>
    </source>
</evidence>
<evidence type="ECO:0000256" key="5">
    <source>
        <dbReference type="ARBA" id="ARBA00023295"/>
    </source>
</evidence>
<dbReference type="Gene3D" id="3.20.20.80">
    <property type="entry name" value="Glycosidases"/>
    <property type="match status" value="1"/>
</dbReference>
<feature type="region of interest" description="Disordered" evidence="8">
    <location>
        <begin position="36"/>
        <end position="70"/>
    </location>
</feature>
<feature type="compositionally biased region" description="Basic residues" evidence="8">
    <location>
        <begin position="51"/>
        <end position="61"/>
    </location>
</feature>
<evidence type="ECO:0000256" key="2">
    <source>
        <dbReference type="ARBA" id="ARBA00008061"/>
    </source>
</evidence>
<keyword evidence="7" id="KW-0175">Coiled coil</keyword>
<dbReference type="InterPro" id="IPR036365">
    <property type="entry name" value="PGBD-like_sf"/>
</dbReference>
<dbReference type="GO" id="GO:0005509">
    <property type="term" value="F:calcium ion binding"/>
    <property type="evidence" value="ECO:0007669"/>
    <property type="project" value="InterPro"/>
</dbReference>
<sequence>MSAMLSSRRVSVHVPGGGGGTKAAFSRRSAFVSGMRPLHRTAVKKSSSSSRRPKNAGRRRMISSSSSSRDLFEGDEGFDVELLQKDLVEEGLLDQKHANGHFNGQTTEAIATLQQQFGLPVTGEWTELERLVFQGGAQKSQRVRNFNDRNAGERALAPPTARGKRALENAQMYYTSVEDSRDLIRDGSDALQRFVQPGLSGDILTGLVWGLGVASAVSFTNDLFEDYLQPVGRQKSKEHQRRWNETPNDEGLLPKLNFFGGGGSGGNGGRIQRAFKQGGGRGQRQQEQQQPFERGVAYASSSSSSPQRDSGNGGTVPYWQTGRTSRMLQEYHGASASSSSSNFVPPANAPGSNVPPSPAFAHMNTNASASMSVKEMNALRKEITRRNASQAFAQYNNSSGDAPAQKRNTKIGSRDAALEPIRAKARTQTLERPGYANDGFGEYGNKNDRNGNNSSTSSSSSSSSNNNNPGDAMDEHNRGPLYVQGLDFLREIPSKVPNLFAPSEFSARAIKERELEASIQEARRIAESERAEKHKAQEAFARQKSELLEVSRIARQASFVADSHEQRIKEIQEKLNSMQVNEGTKMESLVSRIDELESFVNKSLQDKFENLEVAAERKFKQLAVDVERIELAMKDAGSNLDELDTIGQVTMALSSVKNDVTAKLQAFEAQLNEQLEATSRQLKEDRESDTRADIAFAKLDALEHSLLDVQSGAGAEIERLQAHIDRLEASLRAAPAPVVVEEEEEEIIREEEKEEVIIPTSSAYTEVDTLEELDVAKEQEQEQEIVEEVVEEKKQQLENLFAAPAVPDVVIPIAPPVTPAPEVEKEDDFIDGQIFETGIPKRIATGREVMLQGFHWESHKSEWYDIVSDRVEQIRDAGFTQVWLPPSADSLAPQGYLPRNLYKLDSHYGSAEKLKSLTRKMKENNILPVLDAVLNHRCATHQGAGGKWNRWEGTGIDWGDWAISNEQPDFAGSGNAPTGDVFHGAPNIDHTQDKVRQDLCEYMKYLTSDEVGFGGIRFDFSKGYGGSFTGEYVRACEDNVEFAVGEFWDTMNYGVGLEYNQDSHRQAIVDWVDQTGGCCTAFDFTTKGILQEACGRGEFWRLIDAQGRAPGVIGIWPARAVTFLDNHDTGSTQAHWPFPGKQAGQGYAYILTHPGTPCVFWDHYFDWGDNLRKQIDSLLDVRDKMKIHARSVLKIEHAKDNLYAAKIDDKVAVKLGREHWEPKGDGWKVEAFGDDWCVWTLTK</sequence>
<feature type="coiled-coil region" evidence="7">
    <location>
        <begin position="512"/>
        <end position="621"/>
    </location>
</feature>
<organism evidence="11 12">
    <name type="scientific">Bathycoccus prasinos</name>
    <dbReference type="NCBI Taxonomy" id="41875"/>
    <lineage>
        <taxon>Eukaryota</taxon>
        <taxon>Viridiplantae</taxon>
        <taxon>Chlorophyta</taxon>
        <taxon>Mamiellophyceae</taxon>
        <taxon>Mamiellales</taxon>
        <taxon>Bathycoccaceae</taxon>
        <taxon>Bathycoccus</taxon>
    </lineage>
</organism>
<dbReference type="Pfam" id="PF07821">
    <property type="entry name" value="Alpha-amyl_C2"/>
    <property type="match status" value="1"/>
</dbReference>
<evidence type="ECO:0000256" key="1">
    <source>
        <dbReference type="ARBA" id="ARBA00000548"/>
    </source>
</evidence>
<dbReference type="SUPFAM" id="SSF47090">
    <property type="entry name" value="PGBD-like"/>
    <property type="match status" value="1"/>
</dbReference>
<keyword evidence="5" id="KW-0326">Glycosidase</keyword>
<comment type="similarity">
    <text evidence="2">Belongs to the glycosyl hydrolase 13 family.</text>
</comment>
<dbReference type="OrthoDB" id="550577at2759"/>
<dbReference type="GO" id="GO:0004556">
    <property type="term" value="F:alpha-amylase activity"/>
    <property type="evidence" value="ECO:0007669"/>
    <property type="project" value="UniProtKB-EC"/>
</dbReference>
<feature type="compositionally biased region" description="Basic and acidic residues" evidence="8">
    <location>
        <begin position="235"/>
        <end position="244"/>
    </location>
</feature>
<dbReference type="InterPro" id="IPR006047">
    <property type="entry name" value="GH13_cat_dom"/>
</dbReference>
<feature type="region of interest" description="Disordered" evidence="8">
    <location>
        <begin position="1"/>
        <end position="23"/>
    </location>
</feature>
<dbReference type="eggNOG" id="KOG0471">
    <property type="taxonomic scope" value="Eukaryota"/>
</dbReference>
<name>K8F0M6_9CHLO</name>
<dbReference type="CDD" id="cd11314">
    <property type="entry name" value="AmyAc_arch_bac_plant_AmyA"/>
    <property type="match status" value="1"/>
</dbReference>
<dbReference type="RefSeq" id="XP_007514848.1">
    <property type="nucleotide sequence ID" value="XM_007514786.1"/>
</dbReference>
<comment type="catalytic activity">
    <reaction evidence="1">
        <text>Endohydrolysis of (1-&gt;4)-alpha-D-glucosidic linkages in polysaccharides containing three or more (1-&gt;4)-alpha-linked D-glucose units.</text>
        <dbReference type="EC" id="3.2.1.1"/>
    </reaction>
</comment>
<dbReference type="KEGG" id="bpg:Bathy02g03490"/>
<dbReference type="GeneID" id="19017462"/>
<feature type="domain" description="Glycosyl hydrolase family 13 catalytic" evidence="9">
    <location>
        <begin position="848"/>
        <end position="1182"/>
    </location>
</feature>
<feature type="compositionally biased region" description="Low complexity" evidence="8">
    <location>
        <begin position="452"/>
        <end position="468"/>
    </location>
</feature>
<dbReference type="GO" id="GO:0005975">
    <property type="term" value="P:carbohydrate metabolic process"/>
    <property type="evidence" value="ECO:0007669"/>
    <property type="project" value="InterPro"/>
</dbReference>
<evidence type="ECO:0000313" key="11">
    <source>
        <dbReference type="EMBL" id="CCO15088.1"/>
    </source>
</evidence>
<dbReference type="InterPro" id="IPR012850">
    <property type="entry name" value="A-amylase_bs_C"/>
</dbReference>
<dbReference type="PANTHER" id="PTHR43447">
    <property type="entry name" value="ALPHA-AMYLASE"/>
    <property type="match status" value="1"/>
</dbReference>
<evidence type="ECO:0000313" key="12">
    <source>
        <dbReference type="Proteomes" id="UP000198341"/>
    </source>
</evidence>
<dbReference type="Pfam" id="PF00128">
    <property type="entry name" value="Alpha-amylase"/>
    <property type="match status" value="1"/>
</dbReference>
<dbReference type="InterPro" id="IPR002477">
    <property type="entry name" value="Peptidoglycan-bd-like"/>
</dbReference>
<dbReference type="Gene3D" id="2.60.40.1180">
    <property type="entry name" value="Golgi alpha-mannosidase II"/>
    <property type="match status" value="1"/>
</dbReference>
<feature type="compositionally biased region" description="Gly residues" evidence="8">
    <location>
        <begin position="259"/>
        <end position="269"/>
    </location>
</feature>
<dbReference type="InterPro" id="IPR036366">
    <property type="entry name" value="PGBDSf"/>
</dbReference>
<evidence type="ECO:0000259" key="10">
    <source>
        <dbReference type="SMART" id="SM00810"/>
    </source>
</evidence>